<name>A0AC34QP46_9BILA</name>
<evidence type="ECO:0000313" key="1">
    <source>
        <dbReference type="Proteomes" id="UP000887576"/>
    </source>
</evidence>
<proteinExistence type="predicted"/>
<reference evidence="2" key="1">
    <citation type="submission" date="2022-11" db="UniProtKB">
        <authorList>
            <consortium name="WormBaseParasite"/>
        </authorList>
    </citation>
    <scope>IDENTIFICATION</scope>
</reference>
<organism evidence="1 2">
    <name type="scientific">Panagrolaimus sp. JU765</name>
    <dbReference type="NCBI Taxonomy" id="591449"/>
    <lineage>
        <taxon>Eukaryota</taxon>
        <taxon>Metazoa</taxon>
        <taxon>Ecdysozoa</taxon>
        <taxon>Nematoda</taxon>
        <taxon>Chromadorea</taxon>
        <taxon>Rhabditida</taxon>
        <taxon>Tylenchina</taxon>
        <taxon>Panagrolaimomorpha</taxon>
        <taxon>Panagrolaimoidea</taxon>
        <taxon>Panagrolaimidae</taxon>
        <taxon>Panagrolaimus</taxon>
    </lineage>
</organism>
<dbReference type="WBParaSite" id="JU765_v2.g18041.t1">
    <property type="protein sequence ID" value="JU765_v2.g18041.t1"/>
    <property type="gene ID" value="JU765_v2.g18041"/>
</dbReference>
<dbReference type="Proteomes" id="UP000887576">
    <property type="component" value="Unplaced"/>
</dbReference>
<accession>A0AC34QP46</accession>
<protein>
    <submittedName>
        <fullName evidence="2">Uncharacterized protein</fullName>
    </submittedName>
</protein>
<sequence>MDQNVKNFEANMAVLENFKQDPIYKGYWENWSRAQKWMQNCEQTFHDFQWNVESPVEMEVDEAYVKFNNTTFLSYPILSYPILST</sequence>
<evidence type="ECO:0000313" key="2">
    <source>
        <dbReference type="WBParaSite" id="JU765_v2.g18041.t1"/>
    </source>
</evidence>